<dbReference type="HOGENOM" id="CLU_061973_0_0_6"/>
<accession>A4YAB0</accession>
<dbReference type="eggNOG" id="ENOG502Z8J0">
    <property type="taxonomic scope" value="Bacteria"/>
</dbReference>
<dbReference type="STRING" id="319224.Sputcn32_3181"/>
<protein>
    <recommendedName>
        <fullName evidence="3">DUF3103 family protein</fullName>
    </recommendedName>
</protein>
<sequence precursor="true">MKRLQSSLLLCLSVWTSMSYSQTLDTEALRLLQVSLDDSTLNTQTQLTNTKRALALDLSHQYAQLEPILQMEINQYQLAVNADAILSQHTLNSQVMIKADASIRRAKGLNLSAQADSLVQVRLADATMLGAWQQGELPLFAFEPEGDERQWDYIEAFDIYGQVHQLDVYNLPQQPVFVVGIDSKKAFIAGLKVMRSTFAEAQVKQGDRAFLNRSSSKAVADKPISTTVIKQISLKDDHEPWISGAAEIYAIVTGVDPSRDKPVLDIVEMPYLDYADTTYYPNQVIIHWERYRWAAADVILMEHDDGTNYKVLATKLLEAAEQILKSIPDPEAQGYALIPQITNGILSAMPDAWFTNDDDFVDVYYTLQEGLDYPNLNGANGNAMTTFSPLVIQPRH</sequence>
<feature type="signal peptide" evidence="1">
    <location>
        <begin position="1"/>
        <end position="21"/>
    </location>
</feature>
<reference evidence="2" key="1">
    <citation type="submission" date="2007-04" db="EMBL/GenBank/DDBJ databases">
        <title>Complete sequence of Shewanella putrefaciens CN-32.</title>
        <authorList>
            <consortium name="US DOE Joint Genome Institute"/>
            <person name="Copeland A."/>
            <person name="Lucas S."/>
            <person name="Lapidus A."/>
            <person name="Barry K."/>
            <person name="Detter J.C."/>
            <person name="Glavina del Rio T."/>
            <person name="Hammon N."/>
            <person name="Israni S."/>
            <person name="Dalin E."/>
            <person name="Tice H."/>
            <person name="Pitluck S."/>
            <person name="Chain P."/>
            <person name="Malfatti S."/>
            <person name="Shin M."/>
            <person name="Vergez L."/>
            <person name="Schmutz J."/>
            <person name="Larimer F."/>
            <person name="Land M."/>
            <person name="Hauser L."/>
            <person name="Kyrpides N."/>
            <person name="Mikhailova N."/>
            <person name="Romine M.F."/>
            <person name="Fredrickson J."/>
            <person name="Tiedje J."/>
            <person name="Richardson P."/>
        </authorList>
    </citation>
    <scope>NUCLEOTIDE SEQUENCE [LARGE SCALE GENOMIC DNA]</scope>
    <source>
        <strain evidence="2">CN-32</strain>
    </source>
</reference>
<keyword evidence="1" id="KW-0732">Signal</keyword>
<evidence type="ECO:0000256" key="1">
    <source>
        <dbReference type="SAM" id="SignalP"/>
    </source>
</evidence>
<feature type="chain" id="PRO_5002676374" description="DUF3103 family protein" evidence="1">
    <location>
        <begin position="22"/>
        <end position="396"/>
    </location>
</feature>
<evidence type="ECO:0008006" key="3">
    <source>
        <dbReference type="Google" id="ProtNLM"/>
    </source>
</evidence>
<evidence type="ECO:0000313" key="2">
    <source>
        <dbReference type="EMBL" id="ABP76893.1"/>
    </source>
</evidence>
<organism evidence="2">
    <name type="scientific">Shewanella putrefaciens (strain CN-32 / ATCC BAA-453)</name>
    <dbReference type="NCBI Taxonomy" id="319224"/>
    <lineage>
        <taxon>Bacteria</taxon>
        <taxon>Pseudomonadati</taxon>
        <taxon>Pseudomonadota</taxon>
        <taxon>Gammaproteobacteria</taxon>
        <taxon>Alteromonadales</taxon>
        <taxon>Shewanellaceae</taxon>
        <taxon>Shewanella</taxon>
    </lineage>
</organism>
<gene>
    <name evidence="2" type="ordered locus">Sputcn32_3181</name>
</gene>
<proteinExistence type="predicted"/>
<dbReference type="AlphaFoldDB" id="A4YAB0"/>
<dbReference type="KEGG" id="spc:Sputcn32_3181"/>
<name>A4YAB0_SHEPC</name>
<dbReference type="EMBL" id="CP000681">
    <property type="protein sequence ID" value="ABP76893.1"/>
    <property type="molecule type" value="Genomic_DNA"/>
</dbReference>
<dbReference type="Pfam" id="PF11301">
    <property type="entry name" value="DUF3103"/>
    <property type="match status" value="1"/>
</dbReference>
<dbReference type="InterPro" id="IPR021452">
    <property type="entry name" value="DUF3103"/>
</dbReference>